<sequence>MEEEKEAYIIGSSGLVFTVPQAVWLRGREEVSESKRAPRPEKRANKEATCNFLHSPCLSPGTFTWLGVGGQGIVRRQRAKEKEEAALRRRPGVSLAYRSFFVFGSLR</sequence>
<comment type="caution">
    <text evidence="1">The sequence shown here is derived from an EMBL/GenBank/DDBJ whole genome shotgun (WGS) entry which is preliminary data.</text>
</comment>
<dbReference type="Proteomes" id="UP001228049">
    <property type="component" value="Unassembled WGS sequence"/>
</dbReference>
<keyword evidence="2" id="KW-1185">Reference proteome</keyword>
<evidence type="ECO:0000313" key="2">
    <source>
        <dbReference type="Proteomes" id="UP001228049"/>
    </source>
</evidence>
<gene>
    <name evidence="1" type="ORF">KUDE01_007546</name>
</gene>
<reference evidence="1" key="1">
    <citation type="submission" date="2023-04" db="EMBL/GenBank/DDBJ databases">
        <title>Chromosome-level genome of Chaenocephalus aceratus.</title>
        <authorList>
            <person name="Park H."/>
        </authorList>
    </citation>
    <scope>NUCLEOTIDE SEQUENCE</scope>
    <source>
        <strain evidence="1">DE</strain>
        <tissue evidence="1">Muscle</tissue>
    </source>
</reference>
<organism evidence="1 2">
    <name type="scientific">Dissostichus eleginoides</name>
    <name type="common">Patagonian toothfish</name>
    <name type="synonym">Dissostichus amissus</name>
    <dbReference type="NCBI Taxonomy" id="100907"/>
    <lineage>
        <taxon>Eukaryota</taxon>
        <taxon>Metazoa</taxon>
        <taxon>Chordata</taxon>
        <taxon>Craniata</taxon>
        <taxon>Vertebrata</taxon>
        <taxon>Euteleostomi</taxon>
        <taxon>Actinopterygii</taxon>
        <taxon>Neopterygii</taxon>
        <taxon>Teleostei</taxon>
        <taxon>Neoteleostei</taxon>
        <taxon>Acanthomorphata</taxon>
        <taxon>Eupercaria</taxon>
        <taxon>Perciformes</taxon>
        <taxon>Notothenioidei</taxon>
        <taxon>Nototheniidae</taxon>
        <taxon>Dissostichus</taxon>
    </lineage>
</organism>
<name>A0AAD9C167_DISEL</name>
<proteinExistence type="predicted"/>
<evidence type="ECO:0000313" key="1">
    <source>
        <dbReference type="EMBL" id="KAK1892471.1"/>
    </source>
</evidence>
<dbReference type="AlphaFoldDB" id="A0AAD9C167"/>
<protein>
    <submittedName>
        <fullName evidence="1">Rho GTPase-activating protein 7</fullName>
    </submittedName>
</protein>
<dbReference type="EMBL" id="JASDAP010000013">
    <property type="protein sequence ID" value="KAK1892471.1"/>
    <property type="molecule type" value="Genomic_DNA"/>
</dbReference>
<accession>A0AAD9C167</accession>